<protein>
    <recommendedName>
        <fullName evidence="2">Thioredoxin domain-containing protein</fullName>
    </recommendedName>
</protein>
<dbReference type="SUPFAM" id="SSF52833">
    <property type="entry name" value="Thioredoxin-like"/>
    <property type="match status" value="1"/>
</dbReference>
<dbReference type="EMBL" id="JBAMIC010000018">
    <property type="protein sequence ID" value="KAK7095392.1"/>
    <property type="molecule type" value="Genomic_DNA"/>
</dbReference>
<feature type="signal peptide" evidence="1">
    <location>
        <begin position="1"/>
        <end position="27"/>
    </location>
</feature>
<feature type="domain" description="Thioredoxin" evidence="2">
    <location>
        <begin position="16"/>
        <end position="136"/>
    </location>
</feature>
<dbReference type="PANTHER" id="PTHR22897:SF8">
    <property type="entry name" value="SULFHYDRYL OXIDASE"/>
    <property type="match status" value="1"/>
</dbReference>
<accession>A0AAN9AYA7</accession>
<reference evidence="3 4" key="1">
    <citation type="submission" date="2024-02" db="EMBL/GenBank/DDBJ databases">
        <title>Chromosome-scale genome assembly of the rough periwinkle Littorina saxatilis.</title>
        <authorList>
            <person name="De Jode A."/>
            <person name="Faria R."/>
            <person name="Formenti G."/>
            <person name="Sims Y."/>
            <person name="Smith T.P."/>
            <person name="Tracey A."/>
            <person name="Wood J.M.D."/>
            <person name="Zagrodzka Z.B."/>
            <person name="Johannesson K."/>
            <person name="Butlin R.K."/>
            <person name="Leder E.H."/>
        </authorList>
    </citation>
    <scope>NUCLEOTIDE SEQUENCE [LARGE SCALE GENOMIC DNA]</scope>
    <source>
        <strain evidence="3">Snail1</strain>
        <tissue evidence="3">Muscle</tissue>
    </source>
</reference>
<evidence type="ECO:0000256" key="1">
    <source>
        <dbReference type="SAM" id="SignalP"/>
    </source>
</evidence>
<dbReference type="GO" id="GO:0016971">
    <property type="term" value="F:flavin-dependent sulfhydryl oxidase activity"/>
    <property type="evidence" value="ECO:0007669"/>
    <property type="project" value="InterPro"/>
</dbReference>
<evidence type="ECO:0000313" key="3">
    <source>
        <dbReference type="EMBL" id="KAK7095392.1"/>
    </source>
</evidence>
<comment type="caution">
    <text evidence="3">The sequence shown here is derived from an EMBL/GenBank/DDBJ whole genome shotgun (WGS) entry which is preliminary data.</text>
</comment>
<feature type="chain" id="PRO_5042916194" description="Thioredoxin domain-containing protein" evidence="1">
    <location>
        <begin position="28"/>
        <end position="136"/>
    </location>
</feature>
<dbReference type="FunFam" id="3.40.30.10:FF:000073">
    <property type="entry name" value="Sulfhydryl oxidase"/>
    <property type="match status" value="1"/>
</dbReference>
<dbReference type="GO" id="GO:0005615">
    <property type="term" value="C:extracellular space"/>
    <property type="evidence" value="ECO:0007669"/>
    <property type="project" value="TreeGrafter"/>
</dbReference>
<dbReference type="Gene3D" id="3.40.30.10">
    <property type="entry name" value="Glutaredoxin"/>
    <property type="match status" value="1"/>
</dbReference>
<dbReference type="PROSITE" id="PS51352">
    <property type="entry name" value="THIOREDOXIN_2"/>
    <property type="match status" value="1"/>
</dbReference>
<dbReference type="GO" id="GO:0003756">
    <property type="term" value="F:protein disulfide isomerase activity"/>
    <property type="evidence" value="ECO:0007669"/>
    <property type="project" value="TreeGrafter"/>
</dbReference>
<evidence type="ECO:0000259" key="2">
    <source>
        <dbReference type="PROSITE" id="PS51352"/>
    </source>
</evidence>
<keyword evidence="1" id="KW-0732">Signal</keyword>
<dbReference type="InterPro" id="IPR039798">
    <property type="entry name" value="Sulfhydryl_oxidase"/>
</dbReference>
<keyword evidence="4" id="KW-1185">Reference proteome</keyword>
<gene>
    <name evidence="3" type="ORF">V1264_006805</name>
</gene>
<dbReference type="Proteomes" id="UP001374579">
    <property type="component" value="Unassembled WGS sequence"/>
</dbReference>
<proteinExistence type="predicted"/>
<dbReference type="PANTHER" id="PTHR22897">
    <property type="entry name" value="QUIESCIN Q6-RELATED SULFHYDRYL OXIDASE"/>
    <property type="match status" value="1"/>
</dbReference>
<sequence>MPRFIFWLQFIVVLWHWAGIGNPSVRAVPVIIKNPIKKEGLYSSQDDVIILNKNNMEDRVYGKSKVWMIEFYNSWCGHCIKFAPTWRQFASDLRGWRRVVSVGAVDCANDDNLEICRDFDIEAYPSILVCLTLSVF</sequence>
<dbReference type="AlphaFoldDB" id="A0AAN9AYA7"/>
<evidence type="ECO:0000313" key="4">
    <source>
        <dbReference type="Proteomes" id="UP001374579"/>
    </source>
</evidence>
<organism evidence="3 4">
    <name type="scientific">Littorina saxatilis</name>
    <dbReference type="NCBI Taxonomy" id="31220"/>
    <lineage>
        <taxon>Eukaryota</taxon>
        <taxon>Metazoa</taxon>
        <taxon>Spiralia</taxon>
        <taxon>Lophotrochozoa</taxon>
        <taxon>Mollusca</taxon>
        <taxon>Gastropoda</taxon>
        <taxon>Caenogastropoda</taxon>
        <taxon>Littorinimorpha</taxon>
        <taxon>Littorinoidea</taxon>
        <taxon>Littorinidae</taxon>
        <taxon>Littorina</taxon>
    </lineage>
</organism>
<dbReference type="Pfam" id="PF00085">
    <property type="entry name" value="Thioredoxin"/>
    <property type="match status" value="1"/>
</dbReference>
<dbReference type="InterPro" id="IPR036249">
    <property type="entry name" value="Thioredoxin-like_sf"/>
</dbReference>
<name>A0AAN9AYA7_9CAEN</name>
<dbReference type="GO" id="GO:0000139">
    <property type="term" value="C:Golgi membrane"/>
    <property type="evidence" value="ECO:0007669"/>
    <property type="project" value="TreeGrafter"/>
</dbReference>
<dbReference type="GO" id="GO:0006457">
    <property type="term" value="P:protein folding"/>
    <property type="evidence" value="ECO:0007669"/>
    <property type="project" value="TreeGrafter"/>
</dbReference>
<dbReference type="InterPro" id="IPR013766">
    <property type="entry name" value="Thioredoxin_domain"/>
</dbReference>